<dbReference type="EMBL" id="WMBE01000002">
    <property type="protein sequence ID" value="MDG0866723.1"/>
    <property type="molecule type" value="Genomic_DNA"/>
</dbReference>
<evidence type="ECO:0000256" key="4">
    <source>
        <dbReference type="HAMAP-Rule" id="MF_00712"/>
    </source>
</evidence>
<comment type="function">
    <text evidence="1 4">The glycine cleavage system catalyzes the degradation of glycine. The P protein binds the alpha-amino group of glycine through its pyridoxal phosphate cofactor; CO(2) is released and the remaining methylamine moiety is then transferred to the lipoamide cofactor of the H protein.</text>
</comment>
<evidence type="ECO:0000256" key="1">
    <source>
        <dbReference type="ARBA" id="ARBA00003788"/>
    </source>
</evidence>
<feature type="region of interest" description="Disordered" evidence="5">
    <location>
        <begin position="1"/>
        <end position="20"/>
    </location>
</feature>
<proteinExistence type="inferred from homology"/>
<name>A0AAJ5ZG52_9CHLR</name>
<comment type="similarity">
    <text evidence="4">Belongs to the GcvP family. N-terminal subunit subfamily.</text>
</comment>
<dbReference type="Gene3D" id="3.90.1150.10">
    <property type="entry name" value="Aspartate Aminotransferase, domain 1"/>
    <property type="match status" value="1"/>
</dbReference>
<evidence type="ECO:0000256" key="2">
    <source>
        <dbReference type="ARBA" id="ARBA00023002"/>
    </source>
</evidence>
<dbReference type="InterPro" id="IPR015424">
    <property type="entry name" value="PyrdxlP-dep_Trfase"/>
</dbReference>
<evidence type="ECO:0000256" key="5">
    <source>
        <dbReference type="SAM" id="MobiDB-lite"/>
    </source>
</evidence>
<keyword evidence="2 4" id="KW-0560">Oxidoreductase</keyword>
<evidence type="ECO:0000259" key="6">
    <source>
        <dbReference type="Pfam" id="PF02347"/>
    </source>
</evidence>
<dbReference type="PANTHER" id="PTHR42806:SF1">
    <property type="entry name" value="GLYCINE DEHYDROGENASE (DECARBOXYLATING)"/>
    <property type="match status" value="1"/>
</dbReference>
<dbReference type="PANTHER" id="PTHR42806">
    <property type="entry name" value="GLYCINE CLEAVAGE SYSTEM P-PROTEIN"/>
    <property type="match status" value="1"/>
</dbReference>
<dbReference type="EC" id="1.4.4.2" evidence="4"/>
<dbReference type="GO" id="GO:0004375">
    <property type="term" value="F:glycine dehydrogenase (decarboxylating) activity"/>
    <property type="evidence" value="ECO:0007669"/>
    <property type="project" value="UniProtKB-EC"/>
</dbReference>
<evidence type="ECO:0000256" key="3">
    <source>
        <dbReference type="ARBA" id="ARBA00049026"/>
    </source>
</evidence>
<evidence type="ECO:0000313" key="9">
    <source>
        <dbReference type="Proteomes" id="UP001219901"/>
    </source>
</evidence>
<dbReference type="RefSeq" id="WP_342824392.1">
    <property type="nucleotide sequence ID" value="NZ_CP046146.1"/>
</dbReference>
<reference evidence="8" key="2">
    <citation type="journal article" date="2023" name="Nat. Commun.">
        <title>Cultivation of marine bacteria of the SAR202 clade.</title>
        <authorList>
            <person name="Lim Y."/>
            <person name="Seo J.H."/>
            <person name="Giovannoni S.J."/>
            <person name="Kang I."/>
            <person name="Cho J.C."/>
        </authorList>
    </citation>
    <scope>NUCLEOTIDE SEQUENCE</scope>
    <source>
        <strain evidence="8">JH1073</strain>
    </source>
</reference>
<protein>
    <recommendedName>
        <fullName evidence="4">Probable glycine dehydrogenase (decarboxylating) subunit 1</fullName>
        <ecNumber evidence="4">1.4.4.2</ecNumber>
    </recommendedName>
    <alternativeName>
        <fullName evidence="4">Glycine cleavage system P-protein subunit 1</fullName>
    </alternativeName>
    <alternativeName>
        <fullName evidence="4">Glycine decarboxylase subunit 1</fullName>
    </alternativeName>
    <alternativeName>
        <fullName evidence="4">Glycine dehydrogenase (aminomethyl-transferring) subunit 1</fullName>
    </alternativeName>
</protein>
<dbReference type="PIRSF" id="PIRSF006815">
    <property type="entry name" value="GcvPA"/>
    <property type="match status" value="1"/>
</dbReference>
<dbReference type="InterPro" id="IPR049315">
    <property type="entry name" value="GDC-P_N"/>
</dbReference>
<comment type="catalytic activity">
    <reaction evidence="3 4">
        <text>N(6)-[(R)-lipoyl]-L-lysyl-[glycine-cleavage complex H protein] + glycine + H(+) = N(6)-[(R)-S(8)-aminomethyldihydrolipoyl]-L-lysyl-[glycine-cleavage complex H protein] + CO2</text>
        <dbReference type="Rhea" id="RHEA:24304"/>
        <dbReference type="Rhea" id="RHEA-COMP:10494"/>
        <dbReference type="Rhea" id="RHEA-COMP:10495"/>
        <dbReference type="ChEBI" id="CHEBI:15378"/>
        <dbReference type="ChEBI" id="CHEBI:16526"/>
        <dbReference type="ChEBI" id="CHEBI:57305"/>
        <dbReference type="ChEBI" id="CHEBI:83099"/>
        <dbReference type="ChEBI" id="CHEBI:83143"/>
        <dbReference type="EC" id="1.4.4.2"/>
    </reaction>
</comment>
<feature type="domain" description="Glycine cleavage system P-protein N-terminal" evidence="6">
    <location>
        <begin position="16"/>
        <end position="445"/>
    </location>
</feature>
<feature type="compositionally biased region" description="Polar residues" evidence="5">
    <location>
        <begin position="1"/>
        <end position="12"/>
    </location>
</feature>
<reference evidence="9 10" key="1">
    <citation type="submission" date="2019-11" db="EMBL/GenBank/DDBJ databases">
        <authorList>
            <person name="Cho J.-C."/>
        </authorList>
    </citation>
    <scope>NUCLEOTIDE SEQUENCE [LARGE SCALE GENOMIC DNA]</scope>
    <source>
        <strain evidence="8 9">JH1073</strain>
        <strain evidence="7 10">JH702</strain>
    </source>
</reference>
<dbReference type="Proteomes" id="UP001219901">
    <property type="component" value="Chromosome"/>
</dbReference>
<dbReference type="SUPFAM" id="SSF53383">
    <property type="entry name" value="PLP-dependent transferases"/>
    <property type="match status" value="1"/>
</dbReference>
<evidence type="ECO:0000313" key="7">
    <source>
        <dbReference type="EMBL" id="MDG0866723.1"/>
    </source>
</evidence>
<dbReference type="Proteomes" id="UP001321249">
    <property type="component" value="Unassembled WGS sequence"/>
</dbReference>
<dbReference type="Gene3D" id="3.40.640.10">
    <property type="entry name" value="Type I PLP-dependent aspartate aminotransferase-like (Major domain)"/>
    <property type="match status" value="1"/>
</dbReference>
<dbReference type="InterPro" id="IPR020581">
    <property type="entry name" value="GDC_P"/>
</dbReference>
<gene>
    <name evidence="4" type="primary">gcvPA</name>
    <name evidence="7" type="ORF">GKO46_06500</name>
    <name evidence="8" type="ORF">GKO48_00500</name>
</gene>
<dbReference type="GO" id="GO:0019464">
    <property type="term" value="P:glycine decarboxylation via glycine cleavage system"/>
    <property type="evidence" value="ECO:0007669"/>
    <property type="project" value="UniProtKB-UniRule"/>
</dbReference>
<dbReference type="InterPro" id="IPR023010">
    <property type="entry name" value="GcvPA"/>
</dbReference>
<reference evidence="9" key="3">
    <citation type="submission" date="2023-06" db="EMBL/GenBank/DDBJ databases">
        <title>Pangenomics reveal diversification of enzyme families and niche specialization in globally abundant SAR202 bacteria.</title>
        <authorList>
            <person name="Saw J.H.W."/>
        </authorList>
    </citation>
    <scope>NUCLEOTIDE SEQUENCE [LARGE SCALE GENOMIC DNA]</scope>
    <source>
        <strain evidence="9">JH1073</strain>
    </source>
</reference>
<dbReference type="InterPro" id="IPR015422">
    <property type="entry name" value="PyrdxlP-dep_Trfase_small"/>
</dbReference>
<dbReference type="GO" id="GO:0009116">
    <property type="term" value="P:nucleoside metabolic process"/>
    <property type="evidence" value="ECO:0007669"/>
    <property type="project" value="InterPro"/>
</dbReference>
<accession>A0AAJ5ZG52</accession>
<dbReference type="CDD" id="cd00613">
    <property type="entry name" value="GDC-P"/>
    <property type="match status" value="1"/>
</dbReference>
<dbReference type="AlphaFoldDB" id="A0AAJ5ZG52"/>
<evidence type="ECO:0000313" key="8">
    <source>
        <dbReference type="EMBL" id="WFG38146.1"/>
    </source>
</evidence>
<evidence type="ECO:0000313" key="10">
    <source>
        <dbReference type="Proteomes" id="UP001321249"/>
    </source>
</evidence>
<dbReference type="NCBIfam" id="NF001696">
    <property type="entry name" value="PRK00451.1"/>
    <property type="match status" value="1"/>
</dbReference>
<dbReference type="Pfam" id="PF02347">
    <property type="entry name" value="GDC-P"/>
    <property type="match status" value="1"/>
</dbReference>
<dbReference type="HAMAP" id="MF_00712">
    <property type="entry name" value="GcvPA"/>
    <property type="match status" value="1"/>
</dbReference>
<comment type="subunit">
    <text evidence="4">The glycine cleavage system is composed of four proteins: P, T, L and H. In this organism, the P 'protein' is a heterodimer of two subunits.</text>
</comment>
<sequence>MASSTTSGNPSVNHPYIPSTDSEREEMLGVIGVDSLDGLLGDIPAEHRHPALNLDSGLSEQELATVIGSMAAENASASSGYLSFLGAGSYSHYIPSTVRSILQRGEFVTAYTPYQPEAAQGTLQVGFEFQTVICQLTGMEVANAGMYDGPTAFAEACLMAARVTKRTKVGVLSTADGRLPDTLVAYSKHQGIDIVEVEPDATDIPDDLACIGIQSPNFFGEIEDVERLTKLAHDNGALSVVHVNPTALGMFKAPGEFDVDIVTAEGQPLGVPMAFGGPYVGLFACKKAHIRQMPGRIIGRTTDTQGRTGYALTLQTREQHIRRERATSNICTSTQLIGLMVTVYAATLGKQGIKDLANLCYQKAHYAASEINKLDGYTVDAMATGGTFFHEFVVSCPKSPSAINADLLDRKIIGGLDISDRSENGMLVCVTETSSKADIDKFVKALSEIGASS</sequence>
<dbReference type="InterPro" id="IPR015421">
    <property type="entry name" value="PyrdxlP-dep_Trfase_major"/>
</dbReference>
<organism evidence="8 9">
    <name type="scientific">Candidatus Lucifugimonas marina</name>
    <dbReference type="NCBI Taxonomy" id="3038979"/>
    <lineage>
        <taxon>Bacteria</taxon>
        <taxon>Bacillati</taxon>
        <taxon>Chloroflexota</taxon>
        <taxon>Dehalococcoidia</taxon>
        <taxon>SAR202 cluster</taxon>
        <taxon>Candidatus Lucifugimonadales</taxon>
        <taxon>Candidatus Lucifugimonadaceae</taxon>
        <taxon>Candidatus Lucifugimonas</taxon>
    </lineage>
</organism>
<dbReference type="EMBL" id="CP046147">
    <property type="protein sequence ID" value="WFG38146.1"/>
    <property type="molecule type" value="Genomic_DNA"/>
</dbReference>
<keyword evidence="9" id="KW-1185">Reference proteome</keyword>